<dbReference type="OrthoDB" id="9804819at2"/>
<dbReference type="InterPro" id="IPR003593">
    <property type="entry name" value="AAA+_ATPase"/>
</dbReference>
<keyword evidence="5" id="KW-1185">Reference proteome</keyword>
<reference evidence="4 5" key="1">
    <citation type="submission" date="2018-12" db="EMBL/GenBank/DDBJ databases">
        <authorList>
            <consortium name="Pathogen Informatics"/>
        </authorList>
    </citation>
    <scope>NUCLEOTIDE SEQUENCE [LARGE SCALE GENOMIC DNA]</scope>
    <source>
        <strain evidence="4 5">NCTC13079</strain>
    </source>
</reference>
<dbReference type="Proteomes" id="UP000269544">
    <property type="component" value="Chromosome"/>
</dbReference>
<dbReference type="EMBL" id="LR134523">
    <property type="protein sequence ID" value="VEJ34420.1"/>
    <property type="molecule type" value="Genomic_DNA"/>
</dbReference>
<sequence length="231" mass="25282">MEAVRINELSMGYRDTLVLDDLELAIPAGSMVGLLGPNGAGKTTLLKILAGLEMAYQGEVKICGSVPGPTSKAKVSYQPDHLPLAKDMRVKETTALYETFFEDFDTKRANFMIRRLGLDRESRIREMSKGMRDKLQIALTLSRRAEVYLLDEPIGGVDPAARSGVIDAILDGFDDGATLIISTHMVADIEPLIDRAVFLGGGKALLNENVETLRAVHGKGLEEIFREVYDA</sequence>
<dbReference type="PROSITE" id="PS50893">
    <property type="entry name" value="ABC_TRANSPORTER_2"/>
    <property type="match status" value="1"/>
</dbReference>
<dbReference type="Pfam" id="PF00005">
    <property type="entry name" value="ABC_tran"/>
    <property type="match status" value="1"/>
</dbReference>
<dbReference type="AlphaFoldDB" id="A0A3S5F7S4"/>
<dbReference type="PANTHER" id="PTHR43158">
    <property type="entry name" value="SKFA PEPTIDE EXPORT ATP-BINDING PROTEIN SKFE"/>
    <property type="match status" value="1"/>
</dbReference>
<protein>
    <submittedName>
        <fullName evidence="4">Aliphatic sulfonates import ATP-binding protein SsuB</fullName>
        <ecNumber evidence="4">3.6.3.-</ecNumber>
    </submittedName>
</protein>
<organism evidence="4 5">
    <name type="scientific">Aedoeadaptatus ivorii</name>
    <dbReference type="NCBI Taxonomy" id="54006"/>
    <lineage>
        <taxon>Bacteria</taxon>
        <taxon>Bacillati</taxon>
        <taxon>Bacillota</taxon>
        <taxon>Tissierellia</taxon>
        <taxon>Tissierellales</taxon>
        <taxon>Peptoniphilaceae</taxon>
        <taxon>Aedoeadaptatus</taxon>
    </lineage>
</organism>
<dbReference type="PANTHER" id="PTHR43158:SF1">
    <property type="entry name" value="ABC TRANSPORTER, ATP-BINDING PROTEIN"/>
    <property type="match status" value="1"/>
</dbReference>
<gene>
    <name evidence="4" type="primary">ssuB</name>
    <name evidence="4" type="ORF">NCTC13079_00145</name>
</gene>
<dbReference type="EC" id="3.6.3.-" evidence="4"/>
<dbReference type="SMART" id="SM00382">
    <property type="entry name" value="AAA"/>
    <property type="match status" value="1"/>
</dbReference>
<keyword evidence="4" id="KW-0378">Hydrolase</keyword>
<evidence type="ECO:0000313" key="5">
    <source>
        <dbReference type="Proteomes" id="UP000269544"/>
    </source>
</evidence>
<dbReference type="GO" id="GO:0005524">
    <property type="term" value="F:ATP binding"/>
    <property type="evidence" value="ECO:0007669"/>
    <property type="project" value="UniProtKB-KW"/>
</dbReference>
<evidence type="ECO:0000313" key="4">
    <source>
        <dbReference type="EMBL" id="VEJ34420.1"/>
    </source>
</evidence>
<keyword evidence="2 4" id="KW-0067">ATP-binding</keyword>
<name>A0A3S5F7S4_9FIRM</name>
<dbReference type="GO" id="GO:0016887">
    <property type="term" value="F:ATP hydrolysis activity"/>
    <property type="evidence" value="ECO:0007669"/>
    <property type="project" value="InterPro"/>
</dbReference>
<dbReference type="Gene3D" id="3.40.50.300">
    <property type="entry name" value="P-loop containing nucleotide triphosphate hydrolases"/>
    <property type="match status" value="1"/>
</dbReference>
<dbReference type="RefSeq" id="WP_126464625.1">
    <property type="nucleotide sequence ID" value="NZ_JAUSWF010000012.1"/>
</dbReference>
<evidence type="ECO:0000256" key="2">
    <source>
        <dbReference type="ARBA" id="ARBA00022840"/>
    </source>
</evidence>
<dbReference type="KEGG" id="piv:NCTC13079_00145"/>
<proteinExistence type="predicted"/>
<evidence type="ECO:0000259" key="3">
    <source>
        <dbReference type="PROSITE" id="PS50893"/>
    </source>
</evidence>
<dbReference type="SUPFAM" id="SSF52540">
    <property type="entry name" value="P-loop containing nucleoside triphosphate hydrolases"/>
    <property type="match status" value="1"/>
</dbReference>
<evidence type="ECO:0000256" key="1">
    <source>
        <dbReference type="ARBA" id="ARBA00022741"/>
    </source>
</evidence>
<dbReference type="InterPro" id="IPR027417">
    <property type="entry name" value="P-loop_NTPase"/>
</dbReference>
<dbReference type="InterPro" id="IPR003439">
    <property type="entry name" value="ABC_transporter-like_ATP-bd"/>
</dbReference>
<feature type="domain" description="ABC transporter" evidence="3">
    <location>
        <begin position="4"/>
        <end position="226"/>
    </location>
</feature>
<accession>A0A3S5F7S4</accession>
<dbReference type="CDD" id="cd03230">
    <property type="entry name" value="ABC_DR_subfamily_A"/>
    <property type="match status" value="1"/>
</dbReference>
<keyword evidence="1" id="KW-0547">Nucleotide-binding</keyword>